<accession>A0ABS8FUT4</accession>
<gene>
    <name evidence="2" type="ORF">LKD70_05045</name>
</gene>
<dbReference type="Proteomes" id="UP001198151">
    <property type="component" value="Unassembled WGS sequence"/>
</dbReference>
<keyword evidence="3" id="KW-1185">Reference proteome</keyword>
<protein>
    <submittedName>
        <fullName evidence="2">Uncharacterized protein</fullName>
    </submittedName>
</protein>
<evidence type="ECO:0000313" key="2">
    <source>
        <dbReference type="EMBL" id="MCC2253806.1"/>
    </source>
</evidence>
<organism evidence="2 3">
    <name type="scientific">Ruminococcus turbiniformis</name>
    <dbReference type="NCBI Taxonomy" id="2881258"/>
    <lineage>
        <taxon>Bacteria</taxon>
        <taxon>Bacillati</taxon>
        <taxon>Bacillota</taxon>
        <taxon>Clostridia</taxon>
        <taxon>Eubacteriales</taxon>
        <taxon>Oscillospiraceae</taxon>
        <taxon>Ruminococcus</taxon>
    </lineage>
</organism>
<reference evidence="2 3" key="1">
    <citation type="submission" date="2021-10" db="EMBL/GenBank/DDBJ databases">
        <title>Anaerobic single-cell dispensing facilitates the cultivation of human gut bacteria.</title>
        <authorList>
            <person name="Afrizal A."/>
        </authorList>
    </citation>
    <scope>NUCLEOTIDE SEQUENCE [LARGE SCALE GENOMIC DNA]</scope>
    <source>
        <strain evidence="2 3">CLA-AA-H200</strain>
    </source>
</reference>
<proteinExistence type="predicted"/>
<comment type="caution">
    <text evidence="2">The sequence shown here is derived from an EMBL/GenBank/DDBJ whole genome shotgun (WGS) entry which is preliminary data.</text>
</comment>
<evidence type="ECO:0000313" key="3">
    <source>
        <dbReference type="Proteomes" id="UP001198151"/>
    </source>
</evidence>
<feature type="region of interest" description="Disordered" evidence="1">
    <location>
        <begin position="87"/>
        <end position="111"/>
    </location>
</feature>
<dbReference type="EMBL" id="JAJEQX010000006">
    <property type="protein sequence ID" value="MCC2253806.1"/>
    <property type="molecule type" value="Genomic_DNA"/>
</dbReference>
<dbReference type="RefSeq" id="WP_227706945.1">
    <property type="nucleotide sequence ID" value="NZ_JAJEQX010000006.1"/>
</dbReference>
<sequence>MKKYEKPTMTFVTMRNEEQVANTCWGHHGTGTVLYCDLPGQGYCSFQIAAGSCTLNMINVTYYDGLGNQSPATADQISQLTGILESAGGESGNPFRGEGTTVIEGGPGDWS</sequence>
<name>A0ABS8FUT4_9FIRM</name>
<evidence type="ECO:0000256" key="1">
    <source>
        <dbReference type="SAM" id="MobiDB-lite"/>
    </source>
</evidence>